<feature type="signal peptide" evidence="1">
    <location>
        <begin position="1"/>
        <end position="24"/>
    </location>
</feature>
<dbReference type="Proteomes" id="UP000321485">
    <property type="component" value="Unassembled WGS sequence"/>
</dbReference>
<keyword evidence="1" id="KW-0732">Signal</keyword>
<dbReference type="RefSeq" id="WP_244303722.1">
    <property type="nucleotide sequence ID" value="NZ_VJWE01000013.1"/>
</dbReference>
<feature type="chain" id="PRO_5022110908" evidence="1">
    <location>
        <begin position="25"/>
        <end position="232"/>
    </location>
</feature>
<evidence type="ECO:0000259" key="2">
    <source>
        <dbReference type="Pfam" id="PF18203"/>
    </source>
</evidence>
<sequence length="232" mass="23142">MKSVFRHMAAAAVLCCGLIAPAWSQYVVGAGASIDMSGGGSWDIGCLPVQVEGSLIIGAGQFSTGSNLDIAGSGVFNGGTGLLQVGGNLSSFGTFNPETGSVVLTDGCIGNTSQLSGTLVFRNLTLSSSTGRTFVIPAGTNITVLGTLTLQGAPGQNIQLISSGGGTAVINLGPGATVNRTFATVAGNVQIGAAVAASSIPTLSEYGLMLLALLMGMAAFWHHRRGATTPHA</sequence>
<accession>A0A561XMY8</accession>
<dbReference type="NCBIfam" id="TIGR04174">
    <property type="entry name" value="IPTL_CTERM"/>
    <property type="match status" value="1"/>
</dbReference>
<dbReference type="Pfam" id="PF18203">
    <property type="entry name" value="IPTL-CTERM"/>
    <property type="match status" value="1"/>
</dbReference>
<evidence type="ECO:0000313" key="4">
    <source>
        <dbReference type="Proteomes" id="UP000321485"/>
    </source>
</evidence>
<name>A0A561XMY8_ACIDE</name>
<dbReference type="EMBL" id="VJWE01000013">
    <property type="protein sequence ID" value="TWG37486.1"/>
    <property type="molecule type" value="Genomic_DNA"/>
</dbReference>
<proteinExistence type="predicted"/>
<organism evidence="3 4">
    <name type="scientific">Acidovorax delafieldii</name>
    <name type="common">Pseudomonas delafieldii</name>
    <dbReference type="NCBI Taxonomy" id="47920"/>
    <lineage>
        <taxon>Bacteria</taxon>
        <taxon>Pseudomonadati</taxon>
        <taxon>Pseudomonadota</taxon>
        <taxon>Betaproteobacteria</taxon>
        <taxon>Burkholderiales</taxon>
        <taxon>Comamonadaceae</taxon>
        <taxon>Acidovorax</taxon>
    </lineage>
</organism>
<comment type="caution">
    <text evidence="3">The sequence shown here is derived from an EMBL/GenBank/DDBJ whole genome shotgun (WGS) entry which is preliminary data.</text>
</comment>
<feature type="domain" description="IPTL-CTERM protein sorting" evidence="2">
    <location>
        <begin position="199"/>
        <end position="225"/>
    </location>
</feature>
<gene>
    <name evidence="3" type="ORF">ATF69_2533</name>
</gene>
<dbReference type="InterPro" id="IPR026442">
    <property type="entry name" value="IPTL_CTERM"/>
</dbReference>
<evidence type="ECO:0000256" key="1">
    <source>
        <dbReference type="SAM" id="SignalP"/>
    </source>
</evidence>
<evidence type="ECO:0000313" key="3">
    <source>
        <dbReference type="EMBL" id="TWG37486.1"/>
    </source>
</evidence>
<protein>
    <submittedName>
        <fullName evidence="3">Putative secreted protein (IPTL-CTERM system target)</fullName>
    </submittedName>
</protein>
<dbReference type="AlphaFoldDB" id="A0A561XMY8"/>
<dbReference type="GeneID" id="51111592"/>
<reference evidence="3 4" key="1">
    <citation type="journal article" date="2015" name="Stand. Genomic Sci.">
        <title>Genomic Encyclopedia of Bacterial and Archaeal Type Strains, Phase III: the genomes of soil and plant-associated and newly described type strains.</title>
        <authorList>
            <person name="Whitman W.B."/>
            <person name="Woyke T."/>
            <person name="Klenk H.P."/>
            <person name="Zhou Y."/>
            <person name="Lilburn T.G."/>
            <person name="Beck B.J."/>
            <person name="De Vos P."/>
            <person name="Vandamme P."/>
            <person name="Eisen J.A."/>
            <person name="Garrity G."/>
            <person name="Hugenholtz P."/>
            <person name="Kyrpides N.C."/>
        </authorList>
    </citation>
    <scope>NUCLEOTIDE SEQUENCE [LARGE SCALE GENOMIC DNA]</scope>
    <source>
        <strain evidence="3 4">DSM 64</strain>
    </source>
</reference>